<feature type="compositionally biased region" description="Low complexity" evidence="1">
    <location>
        <begin position="471"/>
        <end position="485"/>
    </location>
</feature>
<gene>
    <name evidence="2" type="ORF">URODEC1_LOCUS62049</name>
</gene>
<dbReference type="PANTHER" id="PTHR33087:SF38">
    <property type="entry name" value="OS10G0201600 PROTEIN"/>
    <property type="match status" value="1"/>
</dbReference>
<dbReference type="InterPro" id="IPR053253">
    <property type="entry name" value="Sex_diff_modulator"/>
</dbReference>
<feature type="region of interest" description="Disordered" evidence="1">
    <location>
        <begin position="370"/>
        <end position="424"/>
    </location>
</feature>
<proteinExistence type="predicted"/>
<protein>
    <submittedName>
        <fullName evidence="2">Uncharacterized protein</fullName>
    </submittedName>
</protein>
<accession>A0ABC9B659</accession>
<feature type="compositionally biased region" description="Basic and acidic residues" evidence="1">
    <location>
        <begin position="394"/>
        <end position="416"/>
    </location>
</feature>
<keyword evidence="3" id="KW-1185">Reference proteome</keyword>
<organism evidence="2 3">
    <name type="scientific">Urochloa decumbens</name>
    <dbReference type="NCBI Taxonomy" id="240449"/>
    <lineage>
        <taxon>Eukaryota</taxon>
        <taxon>Viridiplantae</taxon>
        <taxon>Streptophyta</taxon>
        <taxon>Embryophyta</taxon>
        <taxon>Tracheophyta</taxon>
        <taxon>Spermatophyta</taxon>
        <taxon>Magnoliopsida</taxon>
        <taxon>Liliopsida</taxon>
        <taxon>Poales</taxon>
        <taxon>Poaceae</taxon>
        <taxon>PACMAD clade</taxon>
        <taxon>Panicoideae</taxon>
        <taxon>Panicodae</taxon>
        <taxon>Paniceae</taxon>
        <taxon>Melinidinae</taxon>
        <taxon>Urochloa</taxon>
    </lineage>
</organism>
<dbReference type="PANTHER" id="PTHR33087">
    <property type="entry name" value="OS07G0539200 PROTEIN"/>
    <property type="match status" value="1"/>
</dbReference>
<evidence type="ECO:0000256" key="1">
    <source>
        <dbReference type="SAM" id="MobiDB-lite"/>
    </source>
</evidence>
<reference evidence="2" key="1">
    <citation type="submission" date="2024-10" db="EMBL/GenBank/DDBJ databases">
        <authorList>
            <person name="Ryan C."/>
        </authorList>
    </citation>
    <scope>NUCLEOTIDE SEQUENCE [LARGE SCALE GENOMIC DNA]</scope>
</reference>
<dbReference type="AlphaFoldDB" id="A0ABC9B659"/>
<evidence type="ECO:0000313" key="3">
    <source>
        <dbReference type="Proteomes" id="UP001497457"/>
    </source>
</evidence>
<feature type="compositionally biased region" description="Acidic residues" evidence="1">
    <location>
        <begin position="235"/>
        <end position="248"/>
    </location>
</feature>
<name>A0ABC9B659_9POAL</name>
<dbReference type="Proteomes" id="UP001497457">
    <property type="component" value="Chromosome 24b"/>
</dbReference>
<evidence type="ECO:0000313" key="2">
    <source>
        <dbReference type="EMBL" id="CAL4994760.1"/>
    </source>
</evidence>
<sequence length="678" mass="72759">MPSAPPSPKPLGHPSRRPAREICVVPRTAAIDTTDAGLSSCALVAAVGGARPAVTISQVGRFIEEFYALLPGDYTAHRFEPEDFLVVFASPAIADRVLHSSLPPEAPFQLIWKRWRRQAMASWAPLRFKVLVELKGIPAHARSIDTAQIALGSACSGLVLAPEELAGNNLRYLYVAAWCIHPDLIPQEKLMFIPEPPESVGGGNLFLQPHEIIHSKHDGLWYRVEIRVLEVQDWADESSSESSEDEDYPGFRQRHRRQPWPRIHRLDGAAGAAAGLSLGPGWGSVFAPAGTTGGHPVHGRAGAMACKGNAHDRAWSLEGTLRFGCVQRTHEVGATTHGRQRAANAVVQPLAPSSSSPVRCQRLGNAVEQPLAARPGTPRPNDPPLDALLTSGPPEEKDALDPMRDEDGRWTRDRSPRTPSRHVTRKAAVAWEMGDMLPVGSPFTVAPLGMDPMTLEAALTGPLATGPQASPPGRSRSPTPGSGTPAVTPLAPALVWSPAVGSPVEIAAPTLGLEAVRFSDAPMVELNNSPDHAYVTTVRGSNLNLPFHIPPEACTPVRANVARFASNICRPRTPGVLNQTPPRRKARTLMVGLPFTPRRSERLAKKSVHRPTKPALQAQNVLMKKLGISSAAGPPDAAAFQRFLDVFIGTVTTSQCEAMDAILPDGASFVDIWSEVAP</sequence>
<dbReference type="EMBL" id="OZ075134">
    <property type="protein sequence ID" value="CAL4994760.1"/>
    <property type="molecule type" value="Genomic_DNA"/>
</dbReference>
<feature type="region of interest" description="Disordered" evidence="1">
    <location>
        <begin position="462"/>
        <end position="486"/>
    </location>
</feature>
<feature type="region of interest" description="Disordered" evidence="1">
    <location>
        <begin position="235"/>
        <end position="255"/>
    </location>
</feature>